<feature type="signal peptide" evidence="1">
    <location>
        <begin position="1"/>
        <end position="19"/>
    </location>
</feature>
<dbReference type="AlphaFoldDB" id="A0A286EF45"/>
<evidence type="ECO:0000313" key="2">
    <source>
        <dbReference type="EMBL" id="SOD69530.1"/>
    </source>
</evidence>
<dbReference type="RefSeq" id="WP_143269168.1">
    <property type="nucleotide sequence ID" value="NZ_CP083931.1"/>
</dbReference>
<organism evidence="2 3">
    <name type="scientific">Alysiella filiformis DSM 16848</name>
    <dbReference type="NCBI Taxonomy" id="1120981"/>
    <lineage>
        <taxon>Bacteria</taxon>
        <taxon>Pseudomonadati</taxon>
        <taxon>Pseudomonadota</taxon>
        <taxon>Betaproteobacteria</taxon>
        <taxon>Neisseriales</taxon>
        <taxon>Neisseriaceae</taxon>
        <taxon>Alysiella</taxon>
    </lineage>
</organism>
<accession>A0A286EF45</accession>
<evidence type="ECO:0000313" key="3">
    <source>
        <dbReference type="Proteomes" id="UP000219669"/>
    </source>
</evidence>
<proteinExistence type="predicted"/>
<dbReference type="Proteomes" id="UP000219669">
    <property type="component" value="Unassembled WGS sequence"/>
</dbReference>
<keyword evidence="1" id="KW-0732">Signal</keyword>
<evidence type="ECO:0008006" key="4">
    <source>
        <dbReference type="Google" id="ProtNLM"/>
    </source>
</evidence>
<dbReference type="PROSITE" id="PS51257">
    <property type="entry name" value="PROKAR_LIPOPROTEIN"/>
    <property type="match status" value="1"/>
</dbReference>
<dbReference type="EMBL" id="OCNF01000016">
    <property type="protein sequence ID" value="SOD69530.1"/>
    <property type="molecule type" value="Genomic_DNA"/>
</dbReference>
<name>A0A286EF45_9NEIS</name>
<reference evidence="2 3" key="1">
    <citation type="submission" date="2017-09" db="EMBL/GenBank/DDBJ databases">
        <authorList>
            <person name="Ehlers B."/>
            <person name="Leendertz F.H."/>
        </authorList>
    </citation>
    <scope>NUCLEOTIDE SEQUENCE [LARGE SCALE GENOMIC DNA]</scope>
    <source>
        <strain evidence="2 3">DSM 16848</strain>
    </source>
</reference>
<sequence length="186" mass="19443">MKLNLLMSGVLVATLAACGGGGTTRTPPTVQTPNTYDVRNPTATGTQSIPVLAQPRVVQQAAPIQQAQYVAPPVEPAYNPSQYNHASVAQAGTTAVSDDYVRASTENFVCSNGANITIKHLEADTITIALEGVGGNSILKSAGGDVFRSKAALFGKATEWQQQNANANLRFTNANNQVVSVACKLK</sequence>
<gene>
    <name evidence="2" type="ORF">SAMN02746062_01722</name>
</gene>
<feature type="chain" id="PRO_5013103606" description="Membrane-bound lysozyme-inhibitor of c-type lysozyme" evidence="1">
    <location>
        <begin position="20"/>
        <end position="186"/>
    </location>
</feature>
<keyword evidence="3" id="KW-1185">Reference proteome</keyword>
<protein>
    <recommendedName>
        <fullName evidence="4">Membrane-bound lysozyme-inhibitor of c-type lysozyme</fullName>
    </recommendedName>
</protein>
<evidence type="ECO:0000256" key="1">
    <source>
        <dbReference type="SAM" id="SignalP"/>
    </source>
</evidence>